<dbReference type="Proteomes" id="UP000186817">
    <property type="component" value="Unassembled WGS sequence"/>
</dbReference>
<dbReference type="OrthoDB" id="411265at2759"/>
<dbReference type="AlphaFoldDB" id="A0A1Q9EUN2"/>
<sequence>MADAIQRQFTQPMKYFLTVDDADFSANYDLLKIFIANSIEPDVGIPMLSDFRDWAYSEAGRLRSRKTAVLKKLFARKMQWVTEDGDWDDRIIDPEAGADEPEGAPSDGADGEDLRGCAAQCDLPPETLMSIMEMEIDDEDFAGPDAARSASQPLRVDPTSRGLQPGAKKPATYTGKANSKLKDQGLPDPTKRKVSPQLAEGYVSQIRLYQQPIETATEALDWKMISGSKDEATLEPLVRVLDKAIENYASALRPIKALFELSYASAQRVAHAAVEAQRGMIPIGIHGDDFRYTEHGQKLVLVSMNVLIDIEMQDKMNARLSIAHSDLMQWYWLNEFFNRMERNGRFLSPAGKAELEEACAYQEIVFMAIMDGTVVAHLGVP</sequence>
<evidence type="ECO:0000313" key="3">
    <source>
        <dbReference type="Proteomes" id="UP000186817"/>
    </source>
</evidence>
<keyword evidence="3" id="KW-1185">Reference proteome</keyword>
<gene>
    <name evidence="2" type="ORF">AK812_SmicGene5102</name>
</gene>
<feature type="region of interest" description="Disordered" evidence="1">
    <location>
        <begin position="88"/>
        <end position="118"/>
    </location>
</feature>
<feature type="region of interest" description="Disordered" evidence="1">
    <location>
        <begin position="142"/>
        <end position="196"/>
    </location>
</feature>
<evidence type="ECO:0000313" key="2">
    <source>
        <dbReference type="EMBL" id="OLQ11113.1"/>
    </source>
</evidence>
<name>A0A1Q9EUN2_SYMMI</name>
<accession>A0A1Q9EUN2</accession>
<organism evidence="2 3">
    <name type="scientific">Symbiodinium microadriaticum</name>
    <name type="common">Dinoflagellate</name>
    <name type="synonym">Zooxanthella microadriatica</name>
    <dbReference type="NCBI Taxonomy" id="2951"/>
    <lineage>
        <taxon>Eukaryota</taxon>
        <taxon>Sar</taxon>
        <taxon>Alveolata</taxon>
        <taxon>Dinophyceae</taxon>
        <taxon>Suessiales</taxon>
        <taxon>Symbiodiniaceae</taxon>
        <taxon>Symbiodinium</taxon>
    </lineage>
</organism>
<dbReference type="EMBL" id="LSRX01000065">
    <property type="protein sequence ID" value="OLQ11113.1"/>
    <property type="molecule type" value="Genomic_DNA"/>
</dbReference>
<evidence type="ECO:0000256" key="1">
    <source>
        <dbReference type="SAM" id="MobiDB-lite"/>
    </source>
</evidence>
<feature type="compositionally biased region" description="Basic and acidic residues" evidence="1">
    <location>
        <begin position="180"/>
        <end position="191"/>
    </location>
</feature>
<reference evidence="2 3" key="1">
    <citation type="submission" date="2016-02" db="EMBL/GenBank/DDBJ databases">
        <title>Genome analysis of coral dinoflagellate symbionts highlights evolutionary adaptations to a symbiotic lifestyle.</title>
        <authorList>
            <person name="Aranda M."/>
            <person name="Li Y."/>
            <person name="Liew Y.J."/>
            <person name="Baumgarten S."/>
            <person name="Simakov O."/>
            <person name="Wilson M."/>
            <person name="Piel J."/>
            <person name="Ashoor H."/>
            <person name="Bougouffa S."/>
            <person name="Bajic V.B."/>
            <person name="Ryu T."/>
            <person name="Ravasi T."/>
            <person name="Bayer T."/>
            <person name="Micklem G."/>
            <person name="Kim H."/>
            <person name="Bhak J."/>
            <person name="Lajeunesse T.C."/>
            <person name="Voolstra C.R."/>
        </authorList>
    </citation>
    <scope>NUCLEOTIDE SEQUENCE [LARGE SCALE GENOMIC DNA]</scope>
    <source>
        <strain evidence="2 3">CCMP2467</strain>
    </source>
</reference>
<proteinExistence type="predicted"/>
<comment type="caution">
    <text evidence="2">The sequence shown here is derived from an EMBL/GenBank/DDBJ whole genome shotgun (WGS) entry which is preliminary data.</text>
</comment>
<protein>
    <submittedName>
        <fullName evidence="2">Uncharacterized protein</fullName>
    </submittedName>
</protein>